<keyword evidence="9" id="KW-1185">Reference proteome</keyword>
<dbReference type="GO" id="GO:0005615">
    <property type="term" value="C:extracellular space"/>
    <property type="evidence" value="ECO:0007669"/>
    <property type="project" value="TreeGrafter"/>
</dbReference>
<dbReference type="PROSITE" id="PS00136">
    <property type="entry name" value="SUBTILASE_ASP"/>
    <property type="match status" value="1"/>
</dbReference>
<dbReference type="CDD" id="cd04077">
    <property type="entry name" value="Peptidases_S8_PCSK9_ProteinaseK_like"/>
    <property type="match status" value="1"/>
</dbReference>
<evidence type="ECO:0000313" key="8">
    <source>
        <dbReference type="EMBL" id="OMJ21250.1"/>
    </source>
</evidence>
<dbReference type="InterPro" id="IPR015500">
    <property type="entry name" value="Peptidase_S8_subtilisin-rel"/>
</dbReference>
<evidence type="ECO:0000259" key="7">
    <source>
        <dbReference type="Pfam" id="PF00082"/>
    </source>
</evidence>
<evidence type="ECO:0000256" key="3">
    <source>
        <dbReference type="ARBA" id="ARBA00022801"/>
    </source>
</evidence>
<dbReference type="GO" id="GO:0006508">
    <property type="term" value="P:proteolysis"/>
    <property type="evidence" value="ECO:0007669"/>
    <property type="project" value="UniProtKB-KW"/>
</dbReference>
<dbReference type="InterPro" id="IPR023827">
    <property type="entry name" value="Peptidase_S8_Asp-AS"/>
</dbReference>
<feature type="region of interest" description="Disordered" evidence="6">
    <location>
        <begin position="108"/>
        <end position="131"/>
    </location>
</feature>
<feature type="compositionally biased region" description="Low complexity" evidence="6">
    <location>
        <begin position="115"/>
        <end position="128"/>
    </location>
</feature>
<dbReference type="InterPro" id="IPR022398">
    <property type="entry name" value="Peptidase_S8_His-AS"/>
</dbReference>
<keyword evidence="2 5" id="KW-0645">Protease</keyword>
<keyword evidence="3 5" id="KW-0378">Hydrolase</keyword>
<gene>
    <name evidence="8" type="ORF">AYI70_g3585</name>
</gene>
<organism evidence="8 9">
    <name type="scientific">Smittium culicis</name>
    <dbReference type="NCBI Taxonomy" id="133412"/>
    <lineage>
        <taxon>Eukaryota</taxon>
        <taxon>Fungi</taxon>
        <taxon>Fungi incertae sedis</taxon>
        <taxon>Zoopagomycota</taxon>
        <taxon>Kickxellomycotina</taxon>
        <taxon>Harpellomycetes</taxon>
        <taxon>Harpellales</taxon>
        <taxon>Legeriomycetaceae</taxon>
        <taxon>Smittium</taxon>
    </lineage>
</organism>
<dbReference type="InterPro" id="IPR050131">
    <property type="entry name" value="Peptidase_S8_subtilisin-like"/>
</dbReference>
<dbReference type="InterPro" id="IPR000209">
    <property type="entry name" value="Peptidase_S8/S53_dom"/>
</dbReference>
<dbReference type="PANTHER" id="PTHR43806">
    <property type="entry name" value="PEPTIDASE S8"/>
    <property type="match status" value="1"/>
</dbReference>
<dbReference type="InterPro" id="IPR034193">
    <property type="entry name" value="PCSK9_ProteinaseK-like"/>
</dbReference>
<dbReference type="STRING" id="133412.A0A1R1Y330"/>
<dbReference type="SUPFAM" id="SSF52743">
    <property type="entry name" value="Subtilisin-like"/>
    <property type="match status" value="1"/>
</dbReference>
<feature type="compositionally biased region" description="Polar residues" evidence="6">
    <location>
        <begin position="42"/>
        <end position="52"/>
    </location>
</feature>
<evidence type="ECO:0000256" key="4">
    <source>
        <dbReference type="ARBA" id="ARBA00022825"/>
    </source>
</evidence>
<comment type="caution">
    <text evidence="8">The sequence shown here is derived from an EMBL/GenBank/DDBJ whole genome shotgun (WGS) entry which is preliminary data.</text>
</comment>
<feature type="active site" description="Charge relay system" evidence="5">
    <location>
        <position position="387"/>
    </location>
</feature>
<dbReference type="AlphaFoldDB" id="A0A1R1Y330"/>
<dbReference type="Proteomes" id="UP000187283">
    <property type="component" value="Unassembled WGS sequence"/>
</dbReference>
<feature type="region of interest" description="Disordered" evidence="6">
    <location>
        <begin position="42"/>
        <end position="67"/>
    </location>
</feature>
<dbReference type="Gene3D" id="3.40.50.200">
    <property type="entry name" value="Peptidase S8/S53 domain"/>
    <property type="match status" value="1"/>
</dbReference>
<feature type="domain" description="Peptidase S8/S53" evidence="7">
    <location>
        <begin position="187"/>
        <end position="426"/>
    </location>
</feature>
<dbReference type="PANTHER" id="PTHR43806:SF11">
    <property type="entry name" value="CEREVISIN-RELATED"/>
    <property type="match status" value="1"/>
</dbReference>
<dbReference type="InterPro" id="IPR036852">
    <property type="entry name" value="Peptidase_S8/S53_dom_sf"/>
</dbReference>
<evidence type="ECO:0000313" key="9">
    <source>
        <dbReference type="Proteomes" id="UP000187283"/>
    </source>
</evidence>
<dbReference type="OrthoDB" id="206201at2759"/>
<dbReference type="GO" id="GO:0004252">
    <property type="term" value="F:serine-type endopeptidase activity"/>
    <property type="evidence" value="ECO:0007669"/>
    <property type="project" value="UniProtKB-UniRule"/>
</dbReference>
<feature type="active site" description="Charge relay system" evidence="5">
    <location>
        <position position="195"/>
    </location>
</feature>
<name>A0A1R1Y330_9FUNG</name>
<feature type="active site" description="Charge relay system" evidence="5">
    <location>
        <position position="227"/>
    </location>
</feature>
<keyword evidence="4 5" id="KW-0720">Serine protease</keyword>
<dbReference type="PROSITE" id="PS51892">
    <property type="entry name" value="SUBTILASE"/>
    <property type="match status" value="1"/>
</dbReference>
<dbReference type="Pfam" id="PF00082">
    <property type="entry name" value="Peptidase_S8"/>
    <property type="match status" value="1"/>
</dbReference>
<evidence type="ECO:0000256" key="1">
    <source>
        <dbReference type="ARBA" id="ARBA00011073"/>
    </source>
</evidence>
<comment type="similarity">
    <text evidence="1 5">Belongs to the peptidase S8 family.</text>
</comment>
<reference evidence="8" key="1">
    <citation type="submission" date="2017-01" db="EMBL/GenBank/DDBJ databases">
        <authorList>
            <person name="Mah S.A."/>
            <person name="Swanson W.J."/>
            <person name="Moy G.W."/>
            <person name="Vacquier V.D."/>
        </authorList>
    </citation>
    <scope>NUCLEOTIDE SEQUENCE [LARGE SCALE GENOMIC DNA]</scope>
    <source>
        <strain evidence="8">GSMNP</strain>
    </source>
</reference>
<evidence type="ECO:0000256" key="5">
    <source>
        <dbReference type="PROSITE-ProRule" id="PRU01240"/>
    </source>
</evidence>
<proteinExistence type="inferred from homology"/>
<protein>
    <submittedName>
        <fullName evidence="8">Extracellular serine proteinase</fullName>
    </submittedName>
</protein>
<evidence type="ECO:0000256" key="6">
    <source>
        <dbReference type="SAM" id="MobiDB-lite"/>
    </source>
</evidence>
<accession>A0A1R1Y330</accession>
<dbReference type="PRINTS" id="PR00723">
    <property type="entry name" value="SUBTILISIN"/>
</dbReference>
<dbReference type="PROSITE" id="PS00137">
    <property type="entry name" value="SUBTILASE_HIS"/>
    <property type="match status" value="1"/>
</dbReference>
<sequence length="446" mass="47912">MLENGGLAVFDIALDNEDSDKIIKKTNVLSIEKVAINIPSNSKPESFSSFNDIPSKPEKKLNDSSISLSEDLVRDKNHSTLSEDFNESYTSSAPSDYLNENYTSSYISEDSNEINSSPTSSDNSNSENYTISPRSLNSSMLSFGSGNLKLVKQEHSPWHLARISSSKGPEPLTGSYNQTYYYPPKNKEVIIYVLDSGIDQNHSEFSGNVRLGANFVNGEDHKDYSGHGTAVAGVISGALNGVAKGFTVVSVKVLDSNNIGSSLTITKGLNWIIEDKGKNYPNTPAIINFSINLRGSFPSINFAFKSINKKNILIVASSGDNKSDACKYFPGSSGSVLTVSSIQPADDSFDSELSNYGRCVDILAPGSKVISAVSGTKDEVLPFSGTSFSAAIVTGIAAQKLSNNPKISADDLKKVLIKSALPNVIKKIPKSTKNLLASNGYDYNKS</sequence>
<dbReference type="EMBL" id="LSSN01001051">
    <property type="protein sequence ID" value="OMJ21250.1"/>
    <property type="molecule type" value="Genomic_DNA"/>
</dbReference>
<evidence type="ECO:0000256" key="2">
    <source>
        <dbReference type="ARBA" id="ARBA00022670"/>
    </source>
</evidence>